<dbReference type="AlphaFoldDB" id="A0A7R9AFM6"/>
<evidence type="ECO:0000256" key="1">
    <source>
        <dbReference type="ARBA" id="ARBA00023157"/>
    </source>
</evidence>
<evidence type="ECO:0000313" key="4">
    <source>
        <dbReference type="EMBL" id="CAD7253194.1"/>
    </source>
</evidence>
<feature type="domain" description="Apple" evidence="3">
    <location>
        <begin position="32"/>
        <end position="121"/>
    </location>
</feature>
<dbReference type="Pfam" id="PF00059">
    <property type="entry name" value="Lectin_C"/>
    <property type="match status" value="1"/>
</dbReference>
<dbReference type="Gene3D" id="3.10.100.10">
    <property type="entry name" value="Mannose-Binding Protein A, subunit A"/>
    <property type="match status" value="1"/>
</dbReference>
<dbReference type="Proteomes" id="UP000677054">
    <property type="component" value="Unassembled WGS sequence"/>
</dbReference>
<accession>A0A7R9AFM6</accession>
<proteinExistence type="predicted"/>
<reference evidence="4" key="1">
    <citation type="submission" date="2020-11" db="EMBL/GenBank/DDBJ databases">
        <authorList>
            <person name="Tran Van P."/>
        </authorList>
    </citation>
    <scope>NUCLEOTIDE SEQUENCE</scope>
</reference>
<evidence type="ECO:0000259" key="2">
    <source>
        <dbReference type="PROSITE" id="PS50041"/>
    </source>
</evidence>
<dbReference type="SUPFAM" id="SSF56436">
    <property type="entry name" value="C-type lectin-like"/>
    <property type="match status" value="1"/>
</dbReference>
<dbReference type="PROSITE" id="PS00615">
    <property type="entry name" value="C_TYPE_LECTIN_1"/>
    <property type="match status" value="1"/>
</dbReference>
<dbReference type="InterPro" id="IPR003609">
    <property type="entry name" value="Pan_app"/>
</dbReference>
<dbReference type="PROSITE" id="PS50948">
    <property type="entry name" value="PAN"/>
    <property type="match status" value="1"/>
</dbReference>
<organism evidence="4">
    <name type="scientific">Darwinula stevensoni</name>
    <dbReference type="NCBI Taxonomy" id="69355"/>
    <lineage>
        <taxon>Eukaryota</taxon>
        <taxon>Metazoa</taxon>
        <taxon>Ecdysozoa</taxon>
        <taxon>Arthropoda</taxon>
        <taxon>Crustacea</taxon>
        <taxon>Oligostraca</taxon>
        <taxon>Ostracoda</taxon>
        <taxon>Podocopa</taxon>
        <taxon>Podocopida</taxon>
        <taxon>Darwinulocopina</taxon>
        <taxon>Darwinuloidea</taxon>
        <taxon>Darwinulidae</taxon>
        <taxon>Darwinula</taxon>
    </lineage>
</organism>
<keyword evidence="5" id="KW-1185">Reference proteome</keyword>
<dbReference type="CDD" id="cd00037">
    <property type="entry name" value="CLECT"/>
    <property type="match status" value="1"/>
</dbReference>
<gene>
    <name evidence="4" type="ORF">DSTB1V02_LOCUS12944</name>
</gene>
<feature type="domain" description="C-type lectin" evidence="2">
    <location>
        <begin position="145"/>
        <end position="257"/>
    </location>
</feature>
<sequence length="261" mass="29098">MKSRMRGRKHTEASRLLRILRVVGFLVLLHSCTLGTAQMIFQGKMFVVIGGINATIGNPLNTITGCDAVLCADSCLWNGNCRVFSLETRPTTTVCQLGSNGSTIIKNPTGMSAAFYYDRNTVPPGYTFAMITDKMHFLKPFTVFMNYTTGLAACKADGANHLVQDDKGLTWHNFILQYAASNFAAPGTFWLGGDDLDRNHIYNWNDGTLVSASVQTFWESRQPDNSGPCIQLHWYHSGFHDLWDDFFCSQLFGVLCEVRLP</sequence>
<dbReference type="InterPro" id="IPR001304">
    <property type="entry name" value="C-type_lectin-like"/>
</dbReference>
<dbReference type="InterPro" id="IPR018378">
    <property type="entry name" value="C-type_lectin_CS"/>
</dbReference>
<name>A0A7R9AFM6_9CRUS</name>
<protein>
    <recommendedName>
        <fullName evidence="6">C-type lectin domain-containing protein</fullName>
    </recommendedName>
</protein>
<dbReference type="EMBL" id="LR904942">
    <property type="protein sequence ID" value="CAD7253194.1"/>
    <property type="molecule type" value="Genomic_DNA"/>
</dbReference>
<dbReference type="SMART" id="SM00034">
    <property type="entry name" value="CLECT"/>
    <property type="match status" value="1"/>
</dbReference>
<evidence type="ECO:0000259" key="3">
    <source>
        <dbReference type="PROSITE" id="PS50948"/>
    </source>
</evidence>
<evidence type="ECO:0008006" key="6">
    <source>
        <dbReference type="Google" id="ProtNLM"/>
    </source>
</evidence>
<evidence type="ECO:0000313" key="5">
    <source>
        <dbReference type="Proteomes" id="UP000677054"/>
    </source>
</evidence>
<dbReference type="PROSITE" id="PS50041">
    <property type="entry name" value="C_TYPE_LECTIN_2"/>
    <property type="match status" value="1"/>
</dbReference>
<keyword evidence="1" id="KW-1015">Disulfide bond</keyword>
<dbReference type="EMBL" id="CAJPEV010005425">
    <property type="protein sequence ID" value="CAG0903146.1"/>
    <property type="molecule type" value="Genomic_DNA"/>
</dbReference>
<dbReference type="InterPro" id="IPR016187">
    <property type="entry name" value="CTDL_fold"/>
</dbReference>
<dbReference type="OrthoDB" id="7715894at2759"/>
<dbReference type="InterPro" id="IPR016186">
    <property type="entry name" value="C-type_lectin-like/link_sf"/>
</dbReference>